<dbReference type="Gene3D" id="1.10.10.1450">
    <property type="match status" value="1"/>
</dbReference>
<organism evidence="2 3">
    <name type="scientific">Oopsacas minuta</name>
    <dbReference type="NCBI Taxonomy" id="111878"/>
    <lineage>
        <taxon>Eukaryota</taxon>
        <taxon>Metazoa</taxon>
        <taxon>Porifera</taxon>
        <taxon>Hexactinellida</taxon>
        <taxon>Hexasterophora</taxon>
        <taxon>Lyssacinosida</taxon>
        <taxon>Leucopsacidae</taxon>
        <taxon>Oopsacas</taxon>
    </lineage>
</organism>
<dbReference type="Proteomes" id="UP001165289">
    <property type="component" value="Unassembled WGS sequence"/>
</dbReference>
<protein>
    <submittedName>
        <fullName evidence="2">Histone-lysine N-methyltransferase SETMAR</fullName>
    </submittedName>
</protein>
<name>A0AAV7JKR2_9METZ</name>
<dbReference type="InterPro" id="IPR041426">
    <property type="entry name" value="Mos1_HTH"/>
</dbReference>
<evidence type="ECO:0000313" key="3">
    <source>
        <dbReference type="Proteomes" id="UP001165289"/>
    </source>
</evidence>
<dbReference type="AlphaFoldDB" id="A0AAV7JKR2"/>
<evidence type="ECO:0000259" key="1">
    <source>
        <dbReference type="Pfam" id="PF17906"/>
    </source>
</evidence>
<dbReference type="GO" id="GO:0046975">
    <property type="term" value="F:histone H3K36 methyltransferase activity"/>
    <property type="evidence" value="ECO:0007669"/>
    <property type="project" value="TreeGrafter"/>
</dbReference>
<dbReference type="GO" id="GO:0005634">
    <property type="term" value="C:nucleus"/>
    <property type="evidence" value="ECO:0007669"/>
    <property type="project" value="TreeGrafter"/>
</dbReference>
<dbReference type="GO" id="GO:0003697">
    <property type="term" value="F:single-stranded DNA binding"/>
    <property type="evidence" value="ECO:0007669"/>
    <property type="project" value="TreeGrafter"/>
</dbReference>
<dbReference type="GO" id="GO:0003690">
    <property type="term" value="F:double-stranded DNA binding"/>
    <property type="evidence" value="ECO:0007669"/>
    <property type="project" value="TreeGrafter"/>
</dbReference>
<dbReference type="GO" id="GO:0035861">
    <property type="term" value="C:site of double-strand break"/>
    <property type="evidence" value="ECO:0007669"/>
    <property type="project" value="TreeGrafter"/>
</dbReference>
<dbReference type="GO" id="GO:0000014">
    <property type="term" value="F:single-stranded DNA endodeoxyribonuclease activity"/>
    <property type="evidence" value="ECO:0007669"/>
    <property type="project" value="TreeGrafter"/>
</dbReference>
<dbReference type="InterPro" id="IPR052709">
    <property type="entry name" value="Transposase-MT_Hybrid"/>
</dbReference>
<dbReference type="GO" id="GO:0000793">
    <property type="term" value="C:condensed chromosome"/>
    <property type="evidence" value="ECO:0007669"/>
    <property type="project" value="TreeGrafter"/>
</dbReference>
<evidence type="ECO:0000313" key="2">
    <source>
        <dbReference type="EMBL" id="KAI6648999.1"/>
    </source>
</evidence>
<gene>
    <name evidence="2" type="ORF">LOD99_6882</name>
</gene>
<sequence length="119" mass="13880">MASITSQSKSDPTKRNFRAMIFILFKLQKTKVEIYELLQEHFTNLSPSLSTVERWYREFIYGNFVLEDAPHTGRQNISHSEENANEMLDLITKDPHITYAQLEYETEISSGTINIILHN</sequence>
<dbReference type="PANTHER" id="PTHR46060">
    <property type="entry name" value="MARINER MOS1 TRANSPOSASE-LIKE PROTEIN"/>
    <property type="match status" value="1"/>
</dbReference>
<comment type="caution">
    <text evidence="2">The sequence shown here is derived from an EMBL/GenBank/DDBJ whole genome shotgun (WGS) entry which is preliminary data.</text>
</comment>
<dbReference type="GO" id="GO:0015074">
    <property type="term" value="P:DNA integration"/>
    <property type="evidence" value="ECO:0007669"/>
    <property type="project" value="TreeGrafter"/>
</dbReference>
<dbReference type="GO" id="GO:0031297">
    <property type="term" value="P:replication fork processing"/>
    <property type="evidence" value="ECO:0007669"/>
    <property type="project" value="TreeGrafter"/>
</dbReference>
<dbReference type="EMBL" id="JAKMXF010000323">
    <property type="protein sequence ID" value="KAI6648999.1"/>
    <property type="molecule type" value="Genomic_DNA"/>
</dbReference>
<accession>A0AAV7JKR2</accession>
<dbReference type="GO" id="GO:0006303">
    <property type="term" value="P:double-strand break repair via nonhomologous end joining"/>
    <property type="evidence" value="ECO:0007669"/>
    <property type="project" value="TreeGrafter"/>
</dbReference>
<reference evidence="2 3" key="1">
    <citation type="journal article" date="2023" name="BMC Biol.">
        <title>The compact genome of the sponge Oopsacas minuta (Hexactinellida) is lacking key metazoan core genes.</title>
        <authorList>
            <person name="Santini S."/>
            <person name="Schenkelaars Q."/>
            <person name="Jourda C."/>
            <person name="Duchesne M."/>
            <person name="Belahbib H."/>
            <person name="Rocher C."/>
            <person name="Selva M."/>
            <person name="Riesgo A."/>
            <person name="Vervoort M."/>
            <person name="Leys S.P."/>
            <person name="Kodjabachian L."/>
            <person name="Le Bivic A."/>
            <person name="Borchiellini C."/>
            <person name="Claverie J.M."/>
            <person name="Renard E."/>
        </authorList>
    </citation>
    <scope>NUCLEOTIDE SEQUENCE [LARGE SCALE GENOMIC DNA]</scope>
    <source>
        <strain evidence="2">SPO-2</strain>
    </source>
</reference>
<dbReference type="PANTHER" id="PTHR46060:SF2">
    <property type="entry name" value="HISTONE-LYSINE N-METHYLTRANSFERASE SETMAR"/>
    <property type="match status" value="1"/>
</dbReference>
<dbReference type="GO" id="GO:0000729">
    <property type="term" value="P:DNA double-strand break processing"/>
    <property type="evidence" value="ECO:0007669"/>
    <property type="project" value="TreeGrafter"/>
</dbReference>
<dbReference type="GO" id="GO:0042800">
    <property type="term" value="F:histone H3K4 methyltransferase activity"/>
    <property type="evidence" value="ECO:0007669"/>
    <property type="project" value="TreeGrafter"/>
</dbReference>
<proteinExistence type="predicted"/>
<feature type="domain" description="Mos1 transposase HTH" evidence="1">
    <location>
        <begin position="14"/>
        <end position="63"/>
    </location>
</feature>
<dbReference type="GO" id="GO:0044547">
    <property type="term" value="F:DNA topoisomerase binding"/>
    <property type="evidence" value="ECO:0007669"/>
    <property type="project" value="TreeGrafter"/>
</dbReference>
<keyword evidence="3" id="KW-1185">Reference proteome</keyword>
<dbReference type="Pfam" id="PF17906">
    <property type="entry name" value="HTH_48"/>
    <property type="match status" value="1"/>
</dbReference>
<dbReference type="GO" id="GO:0044774">
    <property type="term" value="P:mitotic DNA integrity checkpoint signaling"/>
    <property type="evidence" value="ECO:0007669"/>
    <property type="project" value="TreeGrafter"/>
</dbReference>